<dbReference type="EMBL" id="MPZS01000003">
    <property type="protein sequence ID" value="OOY11191.1"/>
    <property type="molecule type" value="Genomic_DNA"/>
</dbReference>
<proteinExistence type="predicted"/>
<reference evidence="3 4" key="1">
    <citation type="submission" date="2016-11" db="EMBL/GenBank/DDBJ databases">
        <title>A multilocus sequence analysis scheme for characterization of bacteria in the genus Thioclava.</title>
        <authorList>
            <person name="Liu Y."/>
            <person name="Shao Z."/>
        </authorList>
    </citation>
    <scope>NUCLEOTIDE SEQUENCE [LARGE SCALE GENOMIC DNA]</scope>
    <source>
        <strain evidence="3 4">11.10-0-13</strain>
    </source>
</reference>
<dbReference type="Proteomes" id="UP000242224">
    <property type="component" value="Unassembled WGS sequence"/>
</dbReference>
<evidence type="ECO:0008006" key="5">
    <source>
        <dbReference type="Google" id="ProtNLM"/>
    </source>
</evidence>
<dbReference type="Pfam" id="PF13517">
    <property type="entry name" value="FG-GAP_3"/>
    <property type="match status" value="1"/>
</dbReference>
<keyword evidence="4" id="KW-1185">Reference proteome</keyword>
<comment type="caution">
    <text evidence="3">The sequence shown here is derived from an EMBL/GenBank/DDBJ whole genome shotgun (WGS) entry which is preliminary data.</text>
</comment>
<evidence type="ECO:0000313" key="4">
    <source>
        <dbReference type="Proteomes" id="UP000242224"/>
    </source>
</evidence>
<keyword evidence="1 2" id="KW-0732">Signal</keyword>
<evidence type="ECO:0000256" key="1">
    <source>
        <dbReference type="ARBA" id="ARBA00022729"/>
    </source>
</evidence>
<organism evidence="3 4">
    <name type="scientific">Thioclava marina</name>
    <dbReference type="NCBI Taxonomy" id="1915077"/>
    <lineage>
        <taxon>Bacteria</taxon>
        <taxon>Pseudomonadati</taxon>
        <taxon>Pseudomonadota</taxon>
        <taxon>Alphaproteobacteria</taxon>
        <taxon>Rhodobacterales</taxon>
        <taxon>Paracoccaceae</taxon>
        <taxon>Thioclava</taxon>
    </lineage>
</organism>
<protein>
    <recommendedName>
        <fullName evidence="5">VCBS repeat-containing protein</fullName>
    </recommendedName>
</protein>
<dbReference type="InterPro" id="IPR013517">
    <property type="entry name" value="FG-GAP"/>
</dbReference>
<evidence type="ECO:0000256" key="2">
    <source>
        <dbReference type="SAM" id="SignalP"/>
    </source>
</evidence>
<name>A0ABX3MIU8_9RHOB</name>
<dbReference type="InterPro" id="IPR028994">
    <property type="entry name" value="Integrin_alpha_N"/>
</dbReference>
<gene>
    <name evidence="3" type="ORF">BMG00_15785</name>
</gene>
<dbReference type="SUPFAM" id="SSF69318">
    <property type="entry name" value="Integrin alpha N-terminal domain"/>
    <property type="match status" value="1"/>
</dbReference>
<feature type="signal peptide" evidence="2">
    <location>
        <begin position="1"/>
        <end position="21"/>
    </location>
</feature>
<sequence>MMLRAAFTTLLLIAAAPPVWAEVSVTARYADPTDRYGHDALGPGQEFATLFIEIARKAGPEGGLFRGRSTLTYRLPADADMVFEDTAPRIADLDGDGLPDVVVVQSNLKRGSRVLVLSAKDGAPAYLASTPFVGEPNHWVAPIGIADFNGDGHQEIALIDAPHRLGILRLYQFENGTLREVFSGGKLTNHRFGADRIMGGVRDCGEGPEMIVASFDWSQLRAIHLDAEANVIWKSLGSDTSPAAFDKAMACAL</sequence>
<feature type="chain" id="PRO_5047230279" description="VCBS repeat-containing protein" evidence="2">
    <location>
        <begin position="22"/>
        <end position="253"/>
    </location>
</feature>
<evidence type="ECO:0000313" key="3">
    <source>
        <dbReference type="EMBL" id="OOY11191.1"/>
    </source>
</evidence>
<accession>A0ABX3MIU8</accession>